<dbReference type="AlphaFoldDB" id="A0A7G9GSQ9"/>
<gene>
    <name evidence="8" type="ORF">H9Q80_07845</name>
</gene>
<keyword evidence="5" id="KW-0598">Phosphotransferase system</keyword>
<dbReference type="KEGG" id="ehn:H9Q80_07845"/>
<protein>
    <submittedName>
        <fullName evidence="8">PTS glucose transporter subunit IIA</fullName>
    </submittedName>
</protein>
<dbReference type="Proteomes" id="UP000515856">
    <property type="component" value="Chromosome"/>
</dbReference>
<evidence type="ECO:0000256" key="1">
    <source>
        <dbReference type="ARBA" id="ARBA00004496"/>
    </source>
</evidence>
<comment type="subcellular location">
    <subcellularLocation>
        <location evidence="1">Cytoplasm</location>
    </subcellularLocation>
</comment>
<dbReference type="GO" id="GO:0009401">
    <property type="term" value="P:phosphoenolpyruvate-dependent sugar phosphotransferase system"/>
    <property type="evidence" value="ECO:0007669"/>
    <property type="project" value="UniProtKB-KW"/>
</dbReference>
<dbReference type="FunFam" id="2.70.70.10:FF:000001">
    <property type="entry name" value="PTS system glucose-specific IIA component"/>
    <property type="match status" value="1"/>
</dbReference>
<evidence type="ECO:0000256" key="4">
    <source>
        <dbReference type="ARBA" id="ARBA00022679"/>
    </source>
</evidence>
<name>A0A7G9GSQ9_9FIRM</name>
<evidence type="ECO:0000256" key="6">
    <source>
        <dbReference type="ARBA" id="ARBA00022777"/>
    </source>
</evidence>
<dbReference type="PANTHER" id="PTHR45008">
    <property type="entry name" value="PTS SYSTEM GLUCOSE-SPECIFIC EIIA COMPONENT"/>
    <property type="match status" value="1"/>
</dbReference>
<dbReference type="EMBL" id="CP060636">
    <property type="protein sequence ID" value="QNM13841.1"/>
    <property type="molecule type" value="Genomic_DNA"/>
</dbReference>
<dbReference type="NCBIfam" id="TIGR00830">
    <property type="entry name" value="PTBA"/>
    <property type="match status" value="1"/>
</dbReference>
<feature type="domain" description="PTS EIIA type-1" evidence="7">
    <location>
        <begin position="29"/>
        <end position="132"/>
    </location>
</feature>
<evidence type="ECO:0000256" key="3">
    <source>
        <dbReference type="ARBA" id="ARBA00022597"/>
    </source>
</evidence>
<evidence type="ECO:0000259" key="7">
    <source>
        <dbReference type="PROSITE" id="PS51093"/>
    </source>
</evidence>
<dbReference type="InterPro" id="IPR001127">
    <property type="entry name" value="PTS_EIIA_1_perm"/>
</dbReference>
<evidence type="ECO:0000313" key="8">
    <source>
        <dbReference type="EMBL" id="QNM13841.1"/>
    </source>
</evidence>
<evidence type="ECO:0000313" key="9">
    <source>
        <dbReference type="Proteomes" id="UP000515856"/>
    </source>
</evidence>
<dbReference type="PROSITE" id="PS51093">
    <property type="entry name" value="PTS_EIIA_TYPE_1"/>
    <property type="match status" value="1"/>
</dbReference>
<dbReference type="InterPro" id="IPR011055">
    <property type="entry name" value="Dup_hybrid_motif"/>
</dbReference>
<keyword evidence="3 8" id="KW-0762">Sugar transport</keyword>
<proteinExistence type="predicted"/>
<dbReference type="GO" id="GO:0005737">
    <property type="term" value="C:cytoplasm"/>
    <property type="evidence" value="ECO:0007669"/>
    <property type="project" value="UniProtKB-SubCell"/>
</dbReference>
<keyword evidence="9" id="KW-1185">Reference proteome</keyword>
<dbReference type="Pfam" id="PF00358">
    <property type="entry name" value="PTS_EIIA_1"/>
    <property type="match status" value="1"/>
</dbReference>
<evidence type="ECO:0000256" key="2">
    <source>
        <dbReference type="ARBA" id="ARBA00022448"/>
    </source>
</evidence>
<dbReference type="SUPFAM" id="SSF51261">
    <property type="entry name" value="Duplicated hybrid motif"/>
    <property type="match status" value="1"/>
</dbReference>
<organism evidence="8 9">
    <name type="scientific">[Eubacterium] hominis</name>
    <dbReference type="NCBI Taxonomy" id="2764325"/>
    <lineage>
        <taxon>Bacteria</taxon>
        <taxon>Bacillati</taxon>
        <taxon>Bacillota</taxon>
        <taxon>Erysipelotrichia</taxon>
        <taxon>Erysipelotrichales</taxon>
        <taxon>Erysipelotrichaceae</taxon>
        <taxon>Amedibacillus</taxon>
    </lineage>
</organism>
<evidence type="ECO:0000256" key="5">
    <source>
        <dbReference type="ARBA" id="ARBA00022683"/>
    </source>
</evidence>
<reference evidence="8 9" key="1">
    <citation type="submission" date="2020-08" db="EMBL/GenBank/DDBJ databases">
        <authorList>
            <person name="Liu C."/>
            <person name="Sun Q."/>
        </authorList>
    </citation>
    <scope>NUCLEOTIDE SEQUENCE [LARGE SCALE GENOMIC DNA]</scope>
    <source>
        <strain evidence="8 9">NSJ-61</strain>
    </source>
</reference>
<dbReference type="PANTHER" id="PTHR45008:SF1">
    <property type="entry name" value="PTS SYSTEM GLUCOSE-SPECIFIC EIIA COMPONENT"/>
    <property type="match status" value="1"/>
</dbReference>
<keyword evidence="6" id="KW-0418">Kinase</keyword>
<keyword evidence="4" id="KW-0808">Transferase</keyword>
<dbReference type="Gene3D" id="2.70.70.10">
    <property type="entry name" value="Glucose Permease (Domain IIA)"/>
    <property type="match status" value="1"/>
</dbReference>
<accession>A0A7G9GSQ9</accession>
<keyword evidence="2" id="KW-0813">Transport</keyword>
<dbReference type="RefSeq" id="WP_117451337.1">
    <property type="nucleotide sequence ID" value="NZ_CP060636.1"/>
</dbReference>
<sequence length="155" mass="16596">MWNLFKNKKKQAIGSPVQGRLIDLSSVKDEAFASKAMGDGFAIEPSSDIFVSPIDGTIAAVFPTGHAFGITNDDMEIIVHIGIDTVELQGNGFHSYVNQGDQVKKGDPVVKADIASIKAKGYDVTTMVIFTDGKQPVVEKLNELVKEGEDVASIA</sequence>
<dbReference type="InterPro" id="IPR050890">
    <property type="entry name" value="PTS_EIIA_component"/>
</dbReference>
<dbReference type="GO" id="GO:0016301">
    <property type="term" value="F:kinase activity"/>
    <property type="evidence" value="ECO:0007669"/>
    <property type="project" value="UniProtKB-KW"/>
</dbReference>